<feature type="region of interest" description="Disordered" evidence="1">
    <location>
        <begin position="27"/>
        <end position="60"/>
    </location>
</feature>
<dbReference type="Proteomes" id="UP000193144">
    <property type="component" value="Unassembled WGS sequence"/>
</dbReference>
<evidence type="ECO:0000313" key="2">
    <source>
        <dbReference type="EMBL" id="ORY16030.1"/>
    </source>
</evidence>
<name>A0A1Y2A0U8_9PLEO</name>
<feature type="compositionally biased region" description="Polar residues" evidence="1">
    <location>
        <begin position="31"/>
        <end position="40"/>
    </location>
</feature>
<protein>
    <submittedName>
        <fullName evidence="2">Uncharacterized protein</fullName>
    </submittedName>
</protein>
<proteinExistence type="predicted"/>
<feature type="region of interest" description="Disordered" evidence="1">
    <location>
        <begin position="80"/>
        <end position="102"/>
    </location>
</feature>
<organism evidence="2 3">
    <name type="scientific">Clohesyomyces aquaticus</name>
    <dbReference type="NCBI Taxonomy" id="1231657"/>
    <lineage>
        <taxon>Eukaryota</taxon>
        <taxon>Fungi</taxon>
        <taxon>Dikarya</taxon>
        <taxon>Ascomycota</taxon>
        <taxon>Pezizomycotina</taxon>
        <taxon>Dothideomycetes</taxon>
        <taxon>Pleosporomycetidae</taxon>
        <taxon>Pleosporales</taxon>
        <taxon>Lindgomycetaceae</taxon>
        <taxon>Clohesyomyces</taxon>
    </lineage>
</organism>
<comment type="caution">
    <text evidence="2">The sequence shown here is derived from an EMBL/GenBank/DDBJ whole genome shotgun (WGS) entry which is preliminary data.</text>
</comment>
<dbReference type="AlphaFoldDB" id="A0A1Y2A0U8"/>
<gene>
    <name evidence="2" type="ORF">BCR34DRAFT_558039</name>
</gene>
<reference evidence="2 3" key="1">
    <citation type="submission" date="2016-07" db="EMBL/GenBank/DDBJ databases">
        <title>Pervasive Adenine N6-methylation of Active Genes in Fungi.</title>
        <authorList>
            <consortium name="DOE Joint Genome Institute"/>
            <person name="Mondo S.J."/>
            <person name="Dannebaum R.O."/>
            <person name="Kuo R.C."/>
            <person name="Labutti K."/>
            <person name="Haridas S."/>
            <person name="Kuo A."/>
            <person name="Salamov A."/>
            <person name="Ahrendt S.R."/>
            <person name="Lipzen A."/>
            <person name="Sullivan W."/>
            <person name="Andreopoulos W.B."/>
            <person name="Clum A."/>
            <person name="Lindquist E."/>
            <person name="Daum C."/>
            <person name="Ramamoorthy G.K."/>
            <person name="Gryganskyi A."/>
            <person name="Culley D."/>
            <person name="Magnuson J.K."/>
            <person name="James T.Y."/>
            <person name="O'Malley M.A."/>
            <person name="Stajich J.E."/>
            <person name="Spatafora J.W."/>
            <person name="Visel A."/>
            <person name="Grigoriev I.V."/>
        </authorList>
    </citation>
    <scope>NUCLEOTIDE SEQUENCE [LARGE SCALE GENOMIC DNA]</scope>
    <source>
        <strain evidence="2 3">CBS 115471</strain>
    </source>
</reference>
<evidence type="ECO:0000313" key="3">
    <source>
        <dbReference type="Proteomes" id="UP000193144"/>
    </source>
</evidence>
<dbReference type="EMBL" id="MCFA01000021">
    <property type="protein sequence ID" value="ORY16030.1"/>
    <property type="molecule type" value="Genomic_DNA"/>
</dbReference>
<feature type="region of interest" description="Disordered" evidence="1">
    <location>
        <begin position="290"/>
        <end position="311"/>
    </location>
</feature>
<dbReference type="OrthoDB" id="3801090at2759"/>
<keyword evidence="3" id="KW-1185">Reference proteome</keyword>
<feature type="compositionally biased region" description="Gly residues" evidence="1">
    <location>
        <begin position="290"/>
        <end position="307"/>
    </location>
</feature>
<accession>A0A1Y2A0U8</accession>
<sequence length="335" mass="35478">MENMSRGKRTGMRTVTVGLEKIREVDELSLSPGSNGNDNAIAQAHGPRRSSLPTPGPIPKKDCWNTCDYPSECRWGRQFGVHTSPPPPPLSQPSLQPSTSAVIADPKPPLSVPTEGILNLENVAPNTHVYTVPGKRKHGNGNEKPENLEFWSALIASARRRKSVPPSSPLAAGGEGLEREVQTPPPPPRAAVAIPVPVPGHGHGLEYPEAKKNIDSDVVMGGNIDPTLLEISPTAMLAATSTISVTPVTAEIKEKGRSSSSNSNFASASSWRSAKPAIAAIPEPIFGSNSGFGVGEKGNVNGRGTGTGESMEMDMEGFAQLERVKSRDSRYASQM</sequence>
<evidence type="ECO:0000256" key="1">
    <source>
        <dbReference type="SAM" id="MobiDB-lite"/>
    </source>
</evidence>
<feature type="region of interest" description="Disordered" evidence="1">
    <location>
        <begin position="161"/>
        <end position="186"/>
    </location>
</feature>